<dbReference type="InterPro" id="IPR029063">
    <property type="entry name" value="SAM-dependent_MTases_sf"/>
</dbReference>
<dbReference type="SMART" id="SM00456">
    <property type="entry name" value="WW"/>
    <property type="match status" value="1"/>
</dbReference>
<reference evidence="15" key="1">
    <citation type="submission" date="2018-01" db="EMBL/GenBank/DDBJ databases">
        <authorList>
            <person name="Mao J.F."/>
        </authorList>
    </citation>
    <scope>NUCLEOTIDE SEQUENCE</scope>
    <source>
        <strain evidence="15">Huo1</strain>
        <tissue evidence="15">Leaf</tissue>
    </source>
</reference>
<proteinExistence type="inferred from homology"/>
<accession>A0A8X8YUR4</accession>
<evidence type="ECO:0000313" key="16">
    <source>
        <dbReference type="Proteomes" id="UP000298416"/>
    </source>
</evidence>
<feature type="region of interest" description="Disordered" evidence="12">
    <location>
        <begin position="741"/>
        <end position="785"/>
    </location>
</feature>
<dbReference type="InterPro" id="IPR001202">
    <property type="entry name" value="WW_dom"/>
</dbReference>
<keyword evidence="11" id="KW-0175">Coiled coil</keyword>
<dbReference type="SUPFAM" id="SSF51045">
    <property type="entry name" value="WW domain"/>
    <property type="match status" value="1"/>
</dbReference>
<evidence type="ECO:0000259" key="13">
    <source>
        <dbReference type="PROSITE" id="PS50020"/>
    </source>
</evidence>
<organism evidence="15">
    <name type="scientific">Salvia splendens</name>
    <name type="common">Scarlet sage</name>
    <dbReference type="NCBI Taxonomy" id="180675"/>
    <lineage>
        <taxon>Eukaryota</taxon>
        <taxon>Viridiplantae</taxon>
        <taxon>Streptophyta</taxon>
        <taxon>Embryophyta</taxon>
        <taxon>Tracheophyta</taxon>
        <taxon>Spermatophyta</taxon>
        <taxon>Magnoliopsida</taxon>
        <taxon>eudicotyledons</taxon>
        <taxon>Gunneridae</taxon>
        <taxon>Pentapetalae</taxon>
        <taxon>asterids</taxon>
        <taxon>lamiids</taxon>
        <taxon>Lamiales</taxon>
        <taxon>Lamiaceae</taxon>
        <taxon>Nepetoideae</taxon>
        <taxon>Mentheae</taxon>
        <taxon>Salviinae</taxon>
        <taxon>Salvia</taxon>
        <taxon>Salvia subgen. Calosphace</taxon>
        <taxon>core Calosphace</taxon>
    </lineage>
</organism>
<dbReference type="GO" id="GO:0071164">
    <property type="term" value="F:RNA cap trimethylguanosine synthase activity"/>
    <property type="evidence" value="ECO:0007669"/>
    <property type="project" value="TreeGrafter"/>
</dbReference>
<comment type="caution">
    <text evidence="15">The sequence shown here is derived from an EMBL/GenBank/DDBJ whole genome shotgun (WGS) entry which is preliminary data.</text>
</comment>
<evidence type="ECO:0000256" key="11">
    <source>
        <dbReference type="SAM" id="Coils"/>
    </source>
</evidence>
<comment type="catalytic activity">
    <reaction evidence="8">
        <text>a 5'-end (N(2),N(7)-dimethyl 5'-triphosphoguanosine)-ribonucleoside in snRNA + S-adenosyl-L-methionine = a 5'-end (N(2),N(2),N(7)-trimethyl 5'-triphosphoguanosine)-ribonucleoside in snRNA + S-adenosyl-L-homocysteine + H(+)</text>
        <dbReference type="Rhea" id="RHEA:78479"/>
        <dbReference type="Rhea" id="RHEA-COMP:19087"/>
        <dbReference type="Rhea" id="RHEA-COMP:19089"/>
        <dbReference type="ChEBI" id="CHEBI:15378"/>
        <dbReference type="ChEBI" id="CHEBI:57856"/>
        <dbReference type="ChEBI" id="CHEBI:59789"/>
        <dbReference type="ChEBI" id="CHEBI:167623"/>
        <dbReference type="ChEBI" id="CHEBI:172880"/>
    </reaction>
    <physiologicalReaction direction="left-to-right" evidence="8">
        <dbReference type="Rhea" id="RHEA:78480"/>
    </physiologicalReaction>
</comment>
<dbReference type="CDD" id="cd14707">
    <property type="entry name" value="bZIP_plant_BZIP46"/>
    <property type="match status" value="1"/>
</dbReference>
<protein>
    <recommendedName>
        <fullName evidence="2">Trimethylguanosine synthase</fullName>
    </recommendedName>
    <alternativeName>
        <fullName evidence="10">Cap-specific guanine-N(2) methyltransferase</fullName>
    </alternativeName>
</protein>
<evidence type="ECO:0000259" key="14">
    <source>
        <dbReference type="PROSITE" id="PS50217"/>
    </source>
</evidence>
<evidence type="ECO:0000256" key="6">
    <source>
        <dbReference type="ARBA" id="ARBA00047418"/>
    </source>
</evidence>
<feature type="domain" description="WW" evidence="13">
    <location>
        <begin position="918"/>
        <end position="946"/>
    </location>
</feature>
<dbReference type="CDD" id="cd00201">
    <property type="entry name" value="WW"/>
    <property type="match status" value="1"/>
</dbReference>
<sequence length="1273" mass="140387">MESTLNFKNFGNEPPAGGGGGRPPNNSPLARQSSVYSLTFDEFQNTIGGSGKDFGSMNMDELLKSIWSAEDNHNLGPVIGGGGSGGQEGGGLQRQGSLILPRTLSQKTVDEVWRDMSKEGAAAKEGAVTVASFGVPERQQTLGEITLEEFLERAGVVREEAQLAAANNAGIFGDLWHPVNNSSGMGFGFQQQQQQQASRNLGLIGAGVNETSNQMAAQPAANLPLNVNGVRSAAQQMGNHPLQQQQQRQQHQHQQILPKQSVLAYGSAMGIPTNGQLSSPRIRGGMVGISDPVMNNSPAHNPALQGGGLDMVGLVSNGSPAVSSDGLSKSNGDTSSVSPVPYVFNGSLRGRKSAALEKVVERRHKRMIKNRESAARSRARKQAYNMELEEEVAKLKEENEQLQKKHDEMIEMQKNQVCSGVDETAEWDQETVLEKDADGAMVNTMWNEIRLCTKCFKFTKGQSIRDDDSSKVAESSFVQESILLPSPSVPSVDLVPDEIPSIISKYWLQRYLLFSRFDDGIKMDEEGWFSVLAKHHAERCGRGAVVDLFTGVGRNAIQFAQWCRHVIAIDIDPIKIDYARHNAALYGVDERIEFIKGDCFSLAPKLKADVVFCSPPWGGPGYSKVTKFDISTAQWGLFVSTYDSPAAKALGSLFKLTEVHLWDDGSSEVAESSYIQESIVSFCVLFSVLLGNLSVMIRIVRGMIVGEKMARFWSLSEDVDVELARQMNDLGLPLSFRANEHTNYGTTRGKGKGSRKSKQRSPIEIDDYRLDSTKGTEEESRSPASVLNTSEMLDQSDTLMLKNEIVAEIGCLPDLSLEQGGSLISDACASTLSNKHEYNGETLKLKFDASVGCVSGFGNDMSCELNTLHQKASLVMNHNADGRSNYMNSEIIKDLDVAPNALFSEQADSEMISGSGEWVAYWDDYHMRTYFYNVTMQESTWDPPPGMEHLVYSNVADESTSTVPGMSEMVNNEMDTEMPEEVQASCDLQLDHDLAKESTNDAHSFSQELDNIYADWVSNDDDSSKNTWNDKMKTRKTKSKRKLFITSEDYLGGPDELPSSISKYWWQRYLLFSRFDNGIKMDEEGWFSVTPETLAKHHAERCGRGAIVDLFTGVGGNAIQFAQWYIRLCIVGRHVIAIDIDPIKIDYARHNAAVYGVDERIDFINGDSFSLAPKLKADTVFCSPPWGGPDYSKVAKFDINSMLKPRDGKSLFDAGKQIAPKIVMFLPRNVDINQLAELSLSALPPWSLEVEKNYLNGRLKAVTAYFCDPFTSI</sequence>
<gene>
    <name evidence="15" type="ORF">SASPL_103065</name>
</gene>
<evidence type="ECO:0000256" key="10">
    <source>
        <dbReference type="ARBA" id="ARBA00049790"/>
    </source>
</evidence>
<feature type="domain" description="BZIP" evidence="14">
    <location>
        <begin position="360"/>
        <end position="409"/>
    </location>
</feature>
<feature type="compositionally biased region" description="Low complexity" evidence="12">
    <location>
        <begin position="243"/>
        <end position="255"/>
    </location>
</feature>
<dbReference type="Gene3D" id="2.20.70.10">
    <property type="match status" value="1"/>
</dbReference>
<feature type="compositionally biased region" description="Basic residues" evidence="12">
    <location>
        <begin position="749"/>
        <end position="759"/>
    </location>
</feature>
<feature type="coiled-coil region" evidence="11">
    <location>
        <begin position="378"/>
        <end position="415"/>
    </location>
</feature>
<evidence type="ECO:0000256" key="8">
    <source>
        <dbReference type="ARBA" id="ARBA00048763"/>
    </source>
</evidence>
<evidence type="ECO:0000256" key="2">
    <source>
        <dbReference type="ARBA" id="ARBA00018517"/>
    </source>
</evidence>
<feature type="region of interest" description="Disordered" evidence="12">
    <location>
        <begin position="234"/>
        <end position="257"/>
    </location>
</feature>
<dbReference type="InterPro" id="IPR046347">
    <property type="entry name" value="bZIP_sf"/>
</dbReference>
<evidence type="ECO:0000256" key="3">
    <source>
        <dbReference type="ARBA" id="ARBA00023125"/>
    </source>
</evidence>
<dbReference type="InterPro" id="IPR004827">
    <property type="entry name" value="bZIP"/>
</dbReference>
<comment type="catalytic activity">
    <reaction evidence="9">
        <text>a 5'-end (N(7)-methyl 5'-triphosphoguanosine)-ribonucleoside in snRNA + S-adenosyl-L-methionine = a 5'-end (N(2),N(7)-dimethyl 5'-triphosphoguanosine)-ribonucleoside in snRNA + S-adenosyl-L-homocysteine + H(+)</text>
        <dbReference type="Rhea" id="RHEA:78471"/>
        <dbReference type="Rhea" id="RHEA-COMP:19085"/>
        <dbReference type="Rhea" id="RHEA-COMP:19087"/>
        <dbReference type="ChEBI" id="CHEBI:15378"/>
        <dbReference type="ChEBI" id="CHEBI:57856"/>
        <dbReference type="ChEBI" id="CHEBI:59789"/>
        <dbReference type="ChEBI" id="CHEBI:156461"/>
        <dbReference type="ChEBI" id="CHEBI:172880"/>
    </reaction>
    <physiologicalReaction direction="left-to-right" evidence="9">
        <dbReference type="Rhea" id="RHEA:78472"/>
    </physiologicalReaction>
</comment>
<keyword evidence="4" id="KW-0539">Nucleus</keyword>
<evidence type="ECO:0000256" key="4">
    <source>
        <dbReference type="ARBA" id="ARBA00023242"/>
    </source>
</evidence>
<dbReference type="InterPro" id="IPR036020">
    <property type="entry name" value="WW_dom_sf"/>
</dbReference>
<dbReference type="AlphaFoldDB" id="A0A8X8YUR4"/>
<dbReference type="GO" id="GO:0005634">
    <property type="term" value="C:nucleus"/>
    <property type="evidence" value="ECO:0007669"/>
    <property type="project" value="UniProtKB-SubCell"/>
</dbReference>
<dbReference type="EMBL" id="PNBA02000001">
    <property type="protein sequence ID" value="KAG6438129.1"/>
    <property type="molecule type" value="Genomic_DNA"/>
</dbReference>
<dbReference type="PANTHER" id="PTHR14741:SF32">
    <property type="entry name" value="TRIMETHYLGUANOSINE SYNTHASE"/>
    <property type="match status" value="1"/>
</dbReference>
<dbReference type="GO" id="GO:0003700">
    <property type="term" value="F:DNA-binding transcription factor activity"/>
    <property type="evidence" value="ECO:0007669"/>
    <property type="project" value="InterPro"/>
</dbReference>
<dbReference type="PROSITE" id="PS50020">
    <property type="entry name" value="WW_DOMAIN_2"/>
    <property type="match status" value="1"/>
</dbReference>
<dbReference type="PANTHER" id="PTHR14741">
    <property type="entry name" value="S-ADENOSYLMETHIONINE-DEPENDENT METHYLTRANSFERASE RELATED"/>
    <property type="match status" value="1"/>
</dbReference>
<evidence type="ECO:0000256" key="5">
    <source>
        <dbReference type="ARBA" id="ARBA00025783"/>
    </source>
</evidence>
<reference evidence="15" key="2">
    <citation type="submission" date="2020-08" db="EMBL/GenBank/DDBJ databases">
        <title>Plant Genome Project.</title>
        <authorList>
            <person name="Zhang R.-G."/>
        </authorList>
    </citation>
    <scope>NUCLEOTIDE SEQUENCE</scope>
    <source>
        <strain evidence="15">Huo1</strain>
        <tissue evidence="15">Leaf</tissue>
    </source>
</reference>
<evidence type="ECO:0000256" key="1">
    <source>
        <dbReference type="ARBA" id="ARBA00004123"/>
    </source>
</evidence>
<dbReference type="FunFam" id="1.20.5.170:FF:000036">
    <property type="entry name" value="ABSCISIC ACID-INSENSITIVE 5-like protein 2"/>
    <property type="match status" value="1"/>
</dbReference>
<dbReference type="PROSITE" id="PS00036">
    <property type="entry name" value="BZIP_BASIC"/>
    <property type="match status" value="1"/>
</dbReference>
<dbReference type="Gene3D" id="1.20.5.170">
    <property type="match status" value="1"/>
</dbReference>
<feature type="region of interest" description="Disordered" evidence="12">
    <location>
        <begin position="1"/>
        <end position="31"/>
    </location>
</feature>
<evidence type="ECO:0000256" key="7">
    <source>
        <dbReference type="ARBA" id="ARBA00048740"/>
    </source>
</evidence>
<keyword evidence="16" id="KW-1185">Reference proteome</keyword>
<comment type="subcellular location">
    <subcellularLocation>
        <location evidence="1">Nucleus</location>
    </subcellularLocation>
</comment>
<dbReference type="Pfam" id="PF09445">
    <property type="entry name" value="Methyltransf_15"/>
    <property type="match status" value="2"/>
</dbReference>
<dbReference type="CDD" id="cd02440">
    <property type="entry name" value="AdoMet_MTases"/>
    <property type="match status" value="2"/>
</dbReference>
<dbReference type="SUPFAM" id="SSF53335">
    <property type="entry name" value="S-adenosyl-L-methionine-dependent methyltransferases"/>
    <property type="match status" value="2"/>
</dbReference>
<dbReference type="SUPFAM" id="SSF57959">
    <property type="entry name" value="Leucine zipper domain"/>
    <property type="match status" value="1"/>
</dbReference>
<evidence type="ECO:0000313" key="15">
    <source>
        <dbReference type="EMBL" id="KAG6438129.1"/>
    </source>
</evidence>
<name>A0A8X8YUR4_SALSN</name>
<comment type="catalytic activity">
    <reaction evidence="6">
        <text>a 5'-end (N(2),N(7)-dimethyl 5'-triphosphoguanosine)-ribonucleoside in snoRNA + S-adenosyl-L-methionine = a 5'-end (N(2),N(2),N(7)-trimethyl 5'-triphosphoguanosine)-ribonucleoside in snoRNA + S-adenosyl-L-homocysteine + H(+)</text>
        <dbReference type="Rhea" id="RHEA:78507"/>
        <dbReference type="Rhea" id="RHEA-COMP:19088"/>
        <dbReference type="Rhea" id="RHEA-COMP:19090"/>
        <dbReference type="ChEBI" id="CHEBI:15378"/>
        <dbReference type="ChEBI" id="CHEBI:57856"/>
        <dbReference type="ChEBI" id="CHEBI:59789"/>
        <dbReference type="ChEBI" id="CHEBI:167623"/>
        <dbReference type="ChEBI" id="CHEBI:172880"/>
    </reaction>
    <physiologicalReaction direction="left-to-right" evidence="6">
        <dbReference type="Rhea" id="RHEA:78508"/>
    </physiologicalReaction>
</comment>
<dbReference type="InterPro" id="IPR019012">
    <property type="entry name" value="RNA_cap_Gua-N2-MeTrfase"/>
</dbReference>
<dbReference type="SMART" id="SM00338">
    <property type="entry name" value="BRLZ"/>
    <property type="match status" value="1"/>
</dbReference>
<feature type="compositionally biased region" description="Basic and acidic residues" evidence="12">
    <location>
        <begin position="761"/>
        <end position="781"/>
    </location>
</feature>
<dbReference type="FunFam" id="3.40.50.150:FF:000305">
    <property type="entry name" value="S-adenosyl-L-methionine-dependent methyltransferase superfamily protein"/>
    <property type="match status" value="1"/>
</dbReference>
<comment type="catalytic activity">
    <reaction evidence="7">
        <text>a 5'-end (N(7)-methyl 5'-triphosphoguanosine)-ribonucleoside in snoRNA + S-adenosyl-L-methionine = a 5'-end (N(2),N(7)-dimethyl 5'-triphosphoguanosine)-ribonucleoside in snoRNA + S-adenosyl-L-homocysteine + H(+)</text>
        <dbReference type="Rhea" id="RHEA:78475"/>
        <dbReference type="Rhea" id="RHEA-COMP:19086"/>
        <dbReference type="Rhea" id="RHEA-COMP:19088"/>
        <dbReference type="ChEBI" id="CHEBI:15378"/>
        <dbReference type="ChEBI" id="CHEBI:57856"/>
        <dbReference type="ChEBI" id="CHEBI:59789"/>
        <dbReference type="ChEBI" id="CHEBI:156461"/>
        <dbReference type="ChEBI" id="CHEBI:172880"/>
    </reaction>
    <physiologicalReaction direction="left-to-right" evidence="7">
        <dbReference type="Rhea" id="RHEA:78476"/>
    </physiologicalReaction>
</comment>
<dbReference type="GO" id="GO:0003677">
    <property type="term" value="F:DNA binding"/>
    <property type="evidence" value="ECO:0007669"/>
    <property type="project" value="UniProtKB-KW"/>
</dbReference>
<evidence type="ECO:0000256" key="9">
    <source>
        <dbReference type="ARBA" id="ARBA00049075"/>
    </source>
</evidence>
<dbReference type="PROSITE" id="PS01159">
    <property type="entry name" value="WW_DOMAIN_1"/>
    <property type="match status" value="1"/>
</dbReference>
<keyword evidence="3" id="KW-0238">DNA-binding</keyword>
<dbReference type="Proteomes" id="UP000298416">
    <property type="component" value="Unassembled WGS sequence"/>
</dbReference>
<dbReference type="Gene3D" id="3.40.50.150">
    <property type="entry name" value="Vaccinia Virus protein VP39"/>
    <property type="match status" value="2"/>
</dbReference>
<dbReference type="PROSITE" id="PS50217">
    <property type="entry name" value="BZIP"/>
    <property type="match status" value="1"/>
</dbReference>
<evidence type="ECO:0000256" key="12">
    <source>
        <dbReference type="SAM" id="MobiDB-lite"/>
    </source>
</evidence>
<comment type="similarity">
    <text evidence="5">Belongs to the methyltransferase superfamily. Trimethylguanosine synthase family.</text>
</comment>
<dbReference type="Pfam" id="PF00170">
    <property type="entry name" value="bZIP_1"/>
    <property type="match status" value="1"/>
</dbReference>